<dbReference type="GO" id="GO:0008511">
    <property type="term" value="F:sodium:potassium:chloride symporter activity"/>
    <property type="evidence" value="ECO:0007669"/>
    <property type="project" value="TreeGrafter"/>
</dbReference>
<proteinExistence type="predicted"/>
<dbReference type="EMBL" id="CAJVCH010041542">
    <property type="protein sequence ID" value="CAG7716827.1"/>
    <property type="molecule type" value="Genomic_DNA"/>
</dbReference>
<comment type="caution">
    <text evidence="6">The sequence shown here is derived from an EMBL/GenBank/DDBJ whole genome shotgun (WGS) entry which is preliminary data.</text>
</comment>
<evidence type="ECO:0000256" key="2">
    <source>
        <dbReference type="ARBA" id="ARBA00022692"/>
    </source>
</evidence>
<gene>
    <name evidence="6" type="ORF">AFUS01_LOCUS6314</name>
</gene>
<dbReference type="InterPro" id="IPR018491">
    <property type="entry name" value="SLC12_C"/>
</dbReference>
<evidence type="ECO:0000259" key="5">
    <source>
        <dbReference type="Pfam" id="PF03522"/>
    </source>
</evidence>
<dbReference type="GO" id="GO:0055075">
    <property type="term" value="P:potassium ion homeostasis"/>
    <property type="evidence" value="ECO:0007669"/>
    <property type="project" value="TreeGrafter"/>
</dbReference>
<evidence type="ECO:0000313" key="7">
    <source>
        <dbReference type="Proteomes" id="UP000708208"/>
    </source>
</evidence>
<keyword evidence="3" id="KW-1133">Transmembrane helix</keyword>
<dbReference type="InterPro" id="IPR004842">
    <property type="entry name" value="SLC12A_fam"/>
</dbReference>
<organism evidence="6 7">
    <name type="scientific">Allacma fusca</name>
    <dbReference type="NCBI Taxonomy" id="39272"/>
    <lineage>
        <taxon>Eukaryota</taxon>
        <taxon>Metazoa</taxon>
        <taxon>Ecdysozoa</taxon>
        <taxon>Arthropoda</taxon>
        <taxon>Hexapoda</taxon>
        <taxon>Collembola</taxon>
        <taxon>Symphypleona</taxon>
        <taxon>Sminthuridae</taxon>
        <taxon>Allacma</taxon>
    </lineage>
</organism>
<dbReference type="GO" id="GO:0006884">
    <property type="term" value="P:cell volume homeostasis"/>
    <property type="evidence" value="ECO:0007669"/>
    <property type="project" value="TreeGrafter"/>
</dbReference>
<dbReference type="AlphaFoldDB" id="A0A8J2JDJ5"/>
<dbReference type="GO" id="GO:1990573">
    <property type="term" value="P:potassium ion import across plasma membrane"/>
    <property type="evidence" value="ECO:0007669"/>
    <property type="project" value="TreeGrafter"/>
</dbReference>
<keyword evidence="7" id="KW-1185">Reference proteome</keyword>
<evidence type="ECO:0000256" key="4">
    <source>
        <dbReference type="ARBA" id="ARBA00023136"/>
    </source>
</evidence>
<evidence type="ECO:0000256" key="3">
    <source>
        <dbReference type="ARBA" id="ARBA00022989"/>
    </source>
</evidence>
<dbReference type="PANTHER" id="PTHR11827:SF103">
    <property type="entry name" value="SODIUM CHLORIDE COTRANSPORTER 69, ISOFORM E"/>
    <property type="match status" value="1"/>
</dbReference>
<sequence>MQLSGLGKLKPNMVMMGYKNDWLTSSRQSVKEYVNIIHEALNMHLAVSILR</sequence>
<dbReference type="GO" id="GO:0055078">
    <property type="term" value="P:sodium ion homeostasis"/>
    <property type="evidence" value="ECO:0007669"/>
    <property type="project" value="TreeGrafter"/>
</dbReference>
<reference evidence="6" key="1">
    <citation type="submission" date="2021-06" db="EMBL/GenBank/DDBJ databases">
        <authorList>
            <person name="Hodson N. C."/>
            <person name="Mongue J. A."/>
            <person name="Jaron S. K."/>
        </authorList>
    </citation>
    <scope>NUCLEOTIDE SEQUENCE</scope>
</reference>
<dbReference type="GO" id="GO:0016020">
    <property type="term" value="C:membrane"/>
    <property type="evidence" value="ECO:0007669"/>
    <property type="project" value="UniProtKB-SubCell"/>
</dbReference>
<keyword evidence="4" id="KW-0472">Membrane</keyword>
<feature type="non-terminal residue" evidence="6">
    <location>
        <position position="1"/>
    </location>
</feature>
<feature type="domain" description="SLC12A transporter C-terminal" evidence="5">
    <location>
        <begin position="1"/>
        <end position="51"/>
    </location>
</feature>
<dbReference type="GO" id="GO:0055064">
    <property type="term" value="P:chloride ion homeostasis"/>
    <property type="evidence" value="ECO:0007669"/>
    <property type="project" value="TreeGrafter"/>
</dbReference>
<dbReference type="OrthoDB" id="2020542at2759"/>
<dbReference type="Pfam" id="PF03522">
    <property type="entry name" value="SLC12"/>
    <property type="match status" value="1"/>
</dbReference>
<evidence type="ECO:0000256" key="1">
    <source>
        <dbReference type="ARBA" id="ARBA00004141"/>
    </source>
</evidence>
<name>A0A8J2JDJ5_9HEXA</name>
<evidence type="ECO:0000313" key="6">
    <source>
        <dbReference type="EMBL" id="CAG7716827.1"/>
    </source>
</evidence>
<dbReference type="Proteomes" id="UP000708208">
    <property type="component" value="Unassembled WGS sequence"/>
</dbReference>
<protein>
    <recommendedName>
        <fullName evidence="5">SLC12A transporter C-terminal domain-containing protein</fullName>
    </recommendedName>
</protein>
<comment type="subcellular location">
    <subcellularLocation>
        <location evidence="1">Membrane</location>
        <topology evidence="1">Multi-pass membrane protein</topology>
    </subcellularLocation>
</comment>
<keyword evidence="2" id="KW-0812">Transmembrane</keyword>
<accession>A0A8J2JDJ5</accession>
<dbReference type="PANTHER" id="PTHR11827">
    <property type="entry name" value="SOLUTE CARRIER FAMILY 12, CATION COTRANSPORTERS"/>
    <property type="match status" value="1"/>
</dbReference>